<name>A0A0U5GT83_9GAMM</name>
<reference evidence="6" key="1">
    <citation type="submission" date="2015-11" db="EMBL/GenBank/DDBJ databases">
        <authorList>
            <person name="Blom J."/>
        </authorList>
    </citation>
    <scope>NUCLEOTIDE SEQUENCE [LARGE SCALE GENOMIC DNA]</scope>
    <source>
        <plasmid evidence="6">pEM01</plasmid>
    </source>
</reference>
<dbReference type="PANTHER" id="PTHR47504:SF4">
    <property type="entry name" value="MULTIPLE ANTIBIOTIC RESISTANCE PROTEIN MARA"/>
    <property type="match status" value="1"/>
</dbReference>
<dbReference type="InterPro" id="IPR018060">
    <property type="entry name" value="HTH_AraC"/>
</dbReference>
<dbReference type="AlphaFoldDB" id="A0A0U5GT83"/>
<geneLocation type="plasmid" evidence="6">
    <name>pEM01</name>
</geneLocation>
<evidence type="ECO:0000259" key="4">
    <source>
        <dbReference type="PROSITE" id="PS01124"/>
    </source>
</evidence>
<dbReference type="KEGG" id="ege:EM595_p0371"/>
<keyword evidence="6" id="KW-1185">Reference proteome</keyword>
<dbReference type="EMBL" id="LN907828">
    <property type="protein sequence ID" value="CUU26068.1"/>
    <property type="molecule type" value="Genomic_DNA"/>
</dbReference>
<dbReference type="PROSITE" id="PS00041">
    <property type="entry name" value="HTH_ARAC_FAMILY_1"/>
    <property type="match status" value="1"/>
</dbReference>
<dbReference type="GO" id="GO:0046677">
    <property type="term" value="P:response to antibiotic"/>
    <property type="evidence" value="ECO:0007669"/>
    <property type="project" value="UniProtKB-KW"/>
</dbReference>
<dbReference type="GO" id="GO:0003700">
    <property type="term" value="F:DNA-binding transcription factor activity"/>
    <property type="evidence" value="ECO:0007669"/>
    <property type="project" value="InterPro"/>
</dbReference>
<dbReference type="SUPFAM" id="SSF55136">
    <property type="entry name" value="Probable bacterial effector-binding domain"/>
    <property type="match status" value="1"/>
</dbReference>
<evidence type="ECO:0000256" key="3">
    <source>
        <dbReference type="ARBA" id="ARBA00023163"/>
    </source>
</evidence>
<dbReference type="Gene3D" id="3.20.80.10">
    <property type="entry name" value="Regulatory factor, effector binding domain"/>
    <property type="match status" value="1"/>
</dbReference>
<organism evidence="5 6">
    <name type="scientific">Duffyella gerundensis</name>
    <dbReference type="NCBI Taxonomy" id="1619313"/>
    <lineage>
        <taxon>Bacteria</taxon>
        <taxon>Pseudomonadati</taxon>
        <taxon>Pseudomonadota</taxon>
        <taxon>Gammaproteobacteria</taxon>
        <taxon>Enterobacterales</taxon>
        <taxon>Erwiniaceae</taxon>
        <taxon>Duffyella</taxon>
    </lineage>
</organism>
<dbReference type="Pfam" id="PF12833">
    <property type="entry name" value="HTH_18"/>
    <property type="match status" value="1"/>
</dbReference>
<evidence type="ECO:0000256" key="1">
    <source>
        <dbReference type="ARBA" id="ARBA00023015"/>
    </source>
</evidence>
<evidence type="ECO:0000313" key="5">
    <source>
        <dbReference type="EMBL" id="CUU26068.1"/>
    </source>
</evidence>
<dbReference type="PATRIC" id="fig|1619313.3.peg.3989"/>
<dbReference type="Proteomes" id="UP000059419">
    <property type="component" value="Plasmid pEM01"/>
</dbReference>
<dbReference type="RefSeq" id="WP_067436521.1">
    <property type="nucleotide sequence ID" value="NZ_LN907828.1"/>
</dbReference>
<dbReference type="InterPro" id="IPR018062">
    <property type="entry name" value="HTH_AraC-typ_CS"/>
</dbReference>
<dbReference type="PROSITE" id="PS01124">
    <property type="entry name" value="HTH_ARAC_FAMILY_2"/>
    <property type="match status" value="1"/>
</dbReference>
<dbReference type="Gene3D" id="1.10.10.60">
    <property type="entry name" value="Homeodomain-like"/>
    <property type="match status" value="2"/>
</dbReference>
<dbReference type="InterPro" id="IPR011256">
    <property type="entry name" value="Reg_factor_effector_dom_sf"/>
</dbReference>
<dbReference type="InterPro" id="IPR009057">
    <property type="entry name" value="Homeodomain-like_sf"/>
</dbReference>
<dbReference type="GO" id="GO:0043565">
    <property type="term" value="F:sequence-specific DNA binding"/>
    <property type="evidence" value="ECO:0007669"/>
    <property type="project" value="InterPro"/>
</dbReference>
<keyword evidence="1" id="KW-0805">Transcription regulation</keyword>
<keyword evidence="2" id="KW-0238">DNA-binding</keyword>
<dbReference type="InterPro" id="IPR050959">
    <property type="entry name" value="MarA-like"/>
</dbReference>
<evidence type="ECO:0000313" key="6">
    <source>
        <dbReference type="Proteomes" id="UP000059419"/>
    </source>
</evidence>
<accession>A0A0U5GT83</accession>
<keyword evidence="3" id="KW-0804">Transcription</keyword>
<feature type="domain" description="HTH araC/xylS-type" evidence="4">
    <location>
        <begin position="6"/>
        <end position="104"/>
    </location>
</feature>
<dbReference type="OrthoDB" id="282744at2"/>
<gene>
    <name evidence="5" type="ORF">EM595_p0371</name>
</gene>
<dbReference type="SUPFAM" id="SSF46689">
    <property type="entry name" value="Homeodomain-like"/>
    <property type="match status" value="2"/>
</dbReference>
<dbReference type="SMART" id="SM00342">
    <property type="entry name" value="HTH_ARAC"/>
    <property type="match status" value="1"/>
</dbReference>
<protein>
    <recommendedName>
        <fullName evidence="4">HTH araC/xylS-type domain-containing protein</fullName>
    </recommendedName>
</protein>
<proteinExistence type="predicted"/>
<sequence length="287" mass="32851">MKSFTRDLIVWIEQNLDKKIMLDEVASKAGYSKWYLQRLFLQETGINLATYIRQRRLSESAILLKMTDMPVIDAAERFGFSNQQTYTRTFGRHFSMPPGQYRVSRDWHFGGLQPSLNDNCDSLPQPEVVSLTLPPLQGITFSYICPSETLGNPEFHAQHLQRALQSAESQLLGKKPRYIAERYEPAGMTDSIRFVLTFYCDTDGEAQRQETPVDGRFLRFRFDGNINEMVAMQADIYRHILPGRAEARRDGSDIFSLDAQQGESLDTATFSGYYHLPVTHEQTLAAD</sequence>
<dbReference type="PANTHER" id="PTHR47504">
    <property type="entry name" value="RIGHT ORIGIN-BINDING PROTEIN"/>
    <property type="match status" value="1"/>
</dbReference>
<evidence type="ECO:0000256" key="2">
    <source>
        <dbReference type="ARBA" id="ARBA00023125"/>
    </source>
</evidence>